<keyword evidence="2" id="KW-1003">Cell membrane</keyword>
<feature type="region of interest" description="Disordered" evidence="6">
    <location>
        <begin position="61"/>
        <end position="90"/>
    </location>
</feature>
<dbReference type="Pfam" id="PF13396">
    <property type="entry name" value="PLDc_N"/>
    <property type="match status" value="1"/>
</dbReference>
<comment type="subcellular location">
    <subcellularLocation>
        <location evidence="1">Cell membrane</location>
        <topology evidence="1">Multi-pass membrane protein</topology>
    </subcellularLocation>
</comment>
<comment type="caution">
    <text evidence="9">The sequence shown here is derived from an EMBL/GenBank/DDBJ whole genome shotgun (WGS) entry which is preliminary data.</text>
</comment>
<accession>A0ABX0DA67</accession>
<keyword evidence="10" id="KW-1185">Reference proteome</keyword>
<feature type="region of interest" description="Disordered" evidence="6">
    <location>
        <begin position="118"/>
        <end position="139"/>
    </location>
</feature>
<keyword evidence="4 7" id="KW-1133">Transmembrane helix</keyword>
<keyword evidence="3 7" id="KW-0812">Transmembrane</keyword>
<evidence type="ECO:0000256" key="7">
    <source>
        <dbReference type="SAM" id="Phobius"/>
    </source>
</evidence>
<feature type="transmembrane region" description="Helical" evidence="7">
    <location>
        <begin position="36"/>
        <end position="54"/>
    </location>
</feature>
<gene>
    <name evidence="9" type="ORF">G6N77_09975</name>
</gene>
<feature type="compositionally biased region" description="Polar residues" evidence="6">
    <location>
        <begin position="72"/>
        <end position="85"/>
    </location>
</feature>
<evidence type="ECO:0000256" key="6">
    <source>
        <dbReference type="SAM" id="MobiDB-lite"/>
    </source>
</evidence>
<dbReference type="EMBL" id="JAAKZI010000015">
    <property type="protein sequence ID" value="NGN83782.1"/>
    <property type="molecule type" value="Genomic_DNA"/>
</dbReference>
<evidence type="ECO:0000256" key="1">
    <source>
        <dbReference type="ARBA" id="ARBA00004651"/>
    </source>
</evidence>
<reference evidence="9 10" key="1">
    <citation type="submission" date="2020-02" db="EMBL/GenBank/DDBJ databases">
        <title>Genome sequence of the type strain DSM 27180 of Arthrobacter silviterrae.</title>
        <authorList>
            <person name="Gao J."/>
            <person name="Sun J."/>
        </authorList>
    </citation>
    <scope>NUCLEOTIDE SEQUENCE [LARGE SCALE GENOMIC DNA]</scope>
    <source>
        <strain evidence="9 10">DSM 27180</strain>
    </source>
</reference>
<dbReference type="RefSeq" id="WP_165182014.1">
    <property type="nucleotide sequence ID" value="NZ_JAAKZI010000015.1"/>
</dbReference>
<name>A0ABX0DA67_9MICC</name>
<keyword evidence="5 7" id="KW-0472">Membrane</keyword>
<evidence type="ECO:0000313" key="10">
    <source>
        <dbReference type="Proteomes" id="UP000479226"/>
    </source>
</evidence>
<feature type="domain" description="Cardiolipin synthase N-terminal" evidence="8">
    <location>
        <begin position="11"/>
        <end position="56"/>
    </location>
</feature>
<evidence type="ECO:0000256" key="4">
    <source>
        <dbReference type="ARBA" id="ARBA00022989"/>
    </source>
</evidence>
<evidence type="ECO:0000256" key="3">
    <source>
        <dbReference type="ARBA" id="ARBA00022692"/>
    </source>
</evidence>
<proteinExistence type="predicted"/>
<evidence type="ECO:0000256" key="2">
    <source>
        <dbReference type="ARBA" id="ARBA00022475"/>
    </source>
</evidence>
<dbReference type="InterPro" id="IPR027379">
    <property type="entry name" value="CLS_N"/>
</dbReference>
<organism evidence="9 10">
    <name type="scientific">Arthrobacter silviterrae</name>
    <dbReference type="NCBI Taxonomy" id="2026658"/>
    <lineage>
        <taxon>Bacteria</taxon>
        <taxon>Bacillati</taxon>
        <taxon>Actinomycetota</taxon>
        <taxon>Actinomycetes</taxon>
        <taxon>Micrococcales</taxon>
        <taxon>Micrococcaceae</taxon>
        <taxon>Arthrobacter</taxon>
    </lineage>
</organism>
<dbReference type="Proteomes" id="UP000479226">
    <property type="component" value="Unassembled WGS sequence"/>
</dbReference>
<evidence type="ECO:0000259" key="8">
    <source>
        <dbReference type="Pfam" id="PF13396"/>
    </source>
</evidence>
<evidence type="ECO:0000256" key="5">
    <source>
        <dbReference type="ARBA" id="ARBA00023136"/>
    </source>
</evidence>
<evidence type="ECO:0000313" key="9">
    <source>
        <dbReference type="EMBL" id="NGN83782.1"/>
    </source>
</evidence>
<sequence>MRYIPVVFGVVLFIYGLIDCLRSEPADVRSIPKPAWIIVIVLMPVIGVLLWFFLGRPRYSTSSPAAPWTSGPRGQSPSGRPTQFTAPDDDPLFLRNLEVNRAQKAEAERLRKLKAELDAREARLRDGQPNPHPNDETKH</sequence>
<protein>
    <submittedName>
        <fullName evidence="9">PLDc_N domain-containing protein</fullName>
    </submittedName>
</protein>